<reference evidence="2 3" key="1">
    <citation type="submission" date="2023-04" db="EMBL/GenBank/DDBJ databases">
        <title>Klugiella caeni sp. nov. isolated from the sludge of biochemical tank.</title>
        <authorList>
            <person name="Geng K."/>
        </authorList>
    </citation>
    <scope>NUCLEOTIDE SEQUENCE [LARGE SCALE GENOMIC DNA]</scope>
    <source>
        <strain evidence="2 3">YN-L-19</strain>
    </source>
</reference>
<feature type="region of interest" description="Disordered" evidence="1">
    <location>
        <begin position="1"/>
        <end position="49"/>
    </location>
</feature>
<protein>
    <submittedName>
        <fullName evidence="2">Uncharacterized protein</fullName>
    </submittedName>
</protein>
<evidence type="ECO:0000256" key="1">
    <source>
        <dbReference type="SAM" id="MobiDB-lite"/>
    </source>
</evidence>
<gene>
    <name evidence="2" type="ORF">QF206_08215</name>
</gene>
<evidence type="ECO:0000313" key="3">
    <source>
        <dbReference type="Proteomes" id="UP001321506"/>
    </source>
</evidence>
<comment type="caution">
    <text evidence="2">The sequence shown here is derived from an EMBL/GenBank/DDBJ whole genome shotgun (WGS) entry which is preliminary data.</text>
</comment>
<dbReference type="Proteomes" id="UP001321506">
    <property type="component" value="Unassembled WGS sequence"/>
</dbReference>
<organism evidence="2 3">
    <name type="scientific">Ruicaihuangia caeni</name>
    <dbReference type="NCBI Taxonomy" id="3042517"/>
    <lineage>
        <taxon>Bacteria</taxon>
        <taxon>Bacillati</taxon>
        <taxon>Actinomycetota</taxon>
        <taxon>Actinomycetes</taxon>
        <taxon>Micrococcales</taxon>
        <taxon>Microbacteriaceae</taxon>
        <taxon>Ruicaihuangia</taxon>
    </lineage>
</organism>
<keyword evidence="3" id="KW-1185">Reference proteome</keyword>
<dbReference type="AlphaFoldDB" id="A0AAW6T536"/>
<feature type="compositionally biased region" description="Basic and acidic residues" evidence="1">
    <location>
        <begin position="1"/>
        <end position="13"/>
    </location>
</feature>
<feature type="compositionally biased region" description="Low complexity" evidence="1">
    <location>
        <begin position="18"/>
        <end position="34"/>
    </location>
</feature>
<sequence length="109" mass="11881">MSNAKNGEERADAESVAEESVAAESVSADSVTAEESADNRSNPLPPAEHWWPKLSVEAKHALLENLHAPLGAVIVQEIALITKRSRDTGIAHLSEEDRRYILTQIEPVD</sequence>
<dbReference type="RefSeq" id="WP_281488733.1">
    <property type="nucleotide sequence ID" value="NZ_JASATX010000003.1"/>
</dbReference>
<evidence type="ECO:0000313" key="2">
    <source>
        <dbReference type="EMBL" id="MDI2098945.1"/>
    </source>
</evidence>
<name>A0AAW6T536_9MICO</name>
<proteinExistence type="predicted"/>
<dbReference type="EMBL" id="JASATX010000003">
    <property type="protein sequence ID" value="MDI2098945.1"/>
    <property type="molecule type" value="Genomic_DNA"/>
</dbReference>
<accession>A0AAW6T536</accession>